<protein>
    <recommendedName>
        <fullName evidence="3">Glycosyltransferase 2-like domain-containing protein</fullName>
    </recommendedName>
</protein>
<dbReference type="InterPro" id="IPR029044">
    <property type="entry name" value="Nucleotide-diphossugar_trans"/>
</dbReference>
<dbReference type="KEGG" id="pko:PKOR_13820"/>
<proteinExistence type="predicted"/>
<dbReference type="AlphaFoldDB" id="A0A0E3ZHA7"/>
<name>A0A0E3ZHA7_9BACT</name>
<evidence type="ECO:0008006" key="3">
    <source>
        <dbReference type="Google" id="ProtNLM"/>
    </source>
</evidence>
<dbReference type="HOGENOM" id="CLU_1041538_0_0_10"/>
<evidence type="ECO:0000313" key="1">
    <source>
        <dbReference type="EMBL" id="AKD03980.1"/>
    </source>
</evidence>
<reference evidence="1 2" key="1">
    <citation type="journal article" date="2015" name="Sci. Rep.">
        <title>Unraveling adaptation of Pontibacter korlensis to radiation and infertility in desert through complete genome and comparative transcriptomic analysis.</title>
        <authorList>
            <person name="Dai J."/>
            <person name="Dai W."/>
            <person name="Qiu C."/>
            <person name="Yang Z."/>
            <person name="Zhang Y."/>
            <person name="Zhou M."/>
            <person name="Zhang L."/>
            <person name="Fang C."/>
            <person name="Gao Q."/>
            <person name="Yang Q."/>
            <person name="Li X."/>
            <person name="Wang Z."/>
            <person name="Wang Z."/>
            <person name="Jia Z."/>
            <person name="Chen X."/>
        </authorList>
    </citation>
    <scope>NUCLEOTIDE SEQUENCE [LARGE SCALE GENOMIC DNA]</scope>
    <source>
        <strain evidence="1 2">X14-1T</strain>
    </source>
</reference>
<organism evidence="1 2">
    <name type="scientific">Pontibacter korlensis</name>
    <dbReference type="NCBI Taxonomy" id="400092"/>
    <lineage>
        <taxon>Bacteria</taxon>
        <taxon>Pseudomonadati</taxon>
        <taxon>Bacteroidota</taxon>
        <taxon>Cytophagia</taxon>
        <taxon>Cytophagales</taxon>
        <taxon>Hymenobacteraceae</taxon>
        <taxon>Pontibacter</taxon>
    </lineage>
</organism>
<gene>
    <name evidence="1" type="ORF">PKOR_13820</name>
</gene>
<dbReference type="PATRIC" id="fig|400092.3.peg.3010"/>
<accession>A0A0E3ZHA7</accession>
<dbReference type="STRING" id="400092.PKOR_13820"/>
<dbReference type="EMBL" id="CP009621">
    <property type="protein sequence ID" value="AKD03980.1"/>
    <property type="molecule type" value="Genomic_DNA"/>
</dbReference>
<sequence length="267" mass="30976">MAFITLPRILRFLQPEQHLYVIDDGSFTEKNVKQILQLSPSVRVISRKEREDFVLEKIGNRPNCKKYREDFPLSFKLLDIPLIASKESPRYTFTDSDIIYLKNCQRYFNQQENTYLKTDSIKLSVKLRNGLLKYKWAIPVRFNSGYFSYDTRNFDLDFIEYYLGLSDVRNSPWLSEQTCWALLFGKSGPSYCPSEVQFICQENCSGPKASTLAVHLIGGLKGKVHEWSIQEEQISLTSINPIFESSRNVTLVDWAQKSAKRILRAVS</sequence>
<keyword evidence="2" id="KW-1185">Reference proteome</keyword>
<evidence type="ECO:0000313" key="2">
    <source>
        <dbReference type="Proteomes" id="UP000033109"/>
    </source>
</evidence>
<dbReference type="Proteomes" id="UP000033109">
    <property type="component" value="Chromosome"/>
</dbReference>
<dbReference type="SUPFAM" id="SSF53448">
    <property type="entry name" value="Nucleotide-diphospho-sugar transferases"/>
    <property type="match status" value="1"/>
</dbReference>